<keyword evidence="2" id="KW-1185">Reference proteome</keyword>
<dbReference type="KEGG" id="tet:TTHERM_001482640"/>
<reference evidence="2" key="1">
    <citation type="journal article" date="2006" name="PLoS Biol.">
        <title>Macronuclear genome sequence of the ciliate Tetrahymena thermophila, a model eukaryote.</title>
        <authorList>
            <person name="Eisen J.A."/>
            <person name="Coyne R.S."/>
            <person name="Wu M."/>
            <person name="Wu D."/>
            <person name="Thiagarajan M."/>
            <person name="Wortman J.R."/>
            <person name="Badger J.H."/>
            <person name="Ren Q."/>
            <person name="Amedeo P."/>
            <person name="Jones K.M."/>
            <person name="Tallon L.J."/>
            <person name="Delcher A.L."/>
            <person name="Salzberg S.L."/>
            <person name="Silva J.C."/>
            <person name="Haas B.J."/>
            <person name="Majoros W.H."/>
            <person name="Farzad M."/>
            <person name="Carlton J.M."/>
            <person name="Smith R.K. Jr."/>
            <person name="Garg J."/>
            <person name="Pearlman R.E."/>
            <person name="Karrer K.M."/>
            <person name="Sun L."/>
            <person name="Manning G."/>
            <person name="Elde N.C."/>
            <person name="Turkewitz A.P."/>
            <person name="Asai D.J."/>
            <person name="Wilkes D.E."/>
            <person name="Wang Y."/>
            <person name="Cai H."/>
            <person name="Collins K."/>
            <person name="Stewart B.A."/>
            <person name="Lee S.R."/>
            <person name="Wilamowska K."/>
            <person name="Weinberg Z."/>
            <person name="Ruzzo W.L."/>
            <person name="Wloga D."/>
            <person name="Gaertig J."/>
            <person name="Frankel J."/>
            <person name="Tsao C.-C."/>
            <person name="Gorovsky M.A."/>
            <person name="Keeling P.J."/>
            <person name="Waller R.F."/>
            <person name="Patron N.J."/>
            <person name="Cherry J.M."/>
            <person name="Stover N.A."/>
            <person name="Krieger C.J."/>
            <person name="del Toro C."/>
            <person name="Ryder H.F."/>
            <person name="Williamson S.C."/>
            <person name="Barbeau R.A."/>
            <person name="Hamilton E.P."/>
            <person name="Orias E."/>
        </authorList>
    </citation>
    <scope>NUCLEOTIDE SEQUENCE [LARGE SCALE GENOMIC DNA]</scope>
    <source>
        <strain evidence="2">SB210</strain>
    </source>
</reference>
<sequence>MFLPISIWKFQIISDKFQFQIGSFGFRMRFNNQLKMQNSKSKIDGDVFAGFYQIQEINFIEQQFRNQNIENVDNTNSTYNIKEFQENLMMINLKQINFQSLQRTQDLVVIIKKIFADKECSQY</sequence>
<dbReference type="AlphaFoldDB" id="W7XE01"/>
<proteinExistence type="predicted"/>
<dbReference type="Proteomes" id="UP000009168">
    <property type="component" value="Unassembled WGS sequence"/>
</dbReference>
<protein>
    <submittedName>
        <fullName evidence="1">Uncharacterized protein</fullName>
    </submittedName>
</protein>
<organism evidence="1 2">
    <name type="scientific">Tetrahymena thermophila (strain SB210)</name>
    <dbReference type="NCBI Taxonomy" id="312017"/>
    <lineage>
        <taxon>Eukaryota</taxon>
        <taxon>Sar</taxon>
        <taxon>Alveolata</taxon>
        <taxon>Ciliophora</taxon>
        <taxon>Intramacronucleata</taxon>
        <taxon>Oligohymenophorea</taxon>
        <taxon>Hymenostomatida</taxon>
        <taxon>Tetrahymenina</taxon>
        <taxon>Tetrahymenidae</taxon>
        <taxon>Tetrahymena</taxon>
    </lineage>
</organism>
<gene>
    <name evidence="1" type="ORF">TTHERM_001482640</name>
</gene>
<accession>W7XE01</accession>
<evidence type="ECO:0000313" key="2">
    <source>
        <dbReference type="Proteomes" id="UP000009168"/>
    </source>
</evidence>
<dbReference type="EMBL" id="GG662804">
    <property type="protein sequence ID" value="EWS75847.1"/>
    <property type="molecule type" value="Genomic_DNA"/>
</dbReference>
<dbReference type="InParanoid" id="W7XE01"/>
<dbReference type="GeneID" id="24442391"/>
<evidence type="ECO:0000313" key="1">
    <source>
        <dbReference type="EMBL" id="EWS75847.1"/>
    </source>
</evidence>
<name>W7XE01_TETTS</name>
<dbReference type="RefSeq" id="XP_012651617.1">
    <property type="nucleotide sequence ID" value="XM_012796163.1"/>
</dbReference>